<dbReference type="AlphaFoldDB" id="A0A0L0HS04"/>
<comment type="cofactor">
    <cofactor evidence="7">
        <name>Mn(2+)</name>
        <dbReference type="ChEBI" id="CHEBI:29035"/>
    </cofactor>
    <cofactor evidence="7">
        <name>Ni(2+)</name>
        <dbReference type="ChEBI" id="CHEBI:49786"/>
    </cofactor>
</comment>
<dbReference type="InterPro" id="IPR002791">
    <property type="entry name" value="ARMT1-like_metal-bd"/>
</dbReference>
<comment type="function">
    <text evidence="7">Metal-dependent phosphatase that shows phosphatase activity against several substrates, including fructose-1-phosphate and fructose-6-phosphate. Its preference for fructose-1-phosphate, a strong glycating agent that causes DNA damage rather than a canonical yeast metabolite, suggests a damage-control function in hexose phosphate metabolism.</text>
</comment>
<keyword evidence="3 7" id="KW-0479">Metal-binding</keyword>
<evidence type="ECO:0000256" key="7">
    <source>
        <dbReference type="RuleBase" id="RU367030"/>
    </source>
</evidence>
<comment type="domain">
    <text evidence="7">Subfamily III proteins have a conserved RTxK motif about 40-50 residues from the C-terminus; the threonine may be replaced by serine or cysteine.</text>
</comment>
<protein>
    <recommendedName>
        <fullName evidence="7">Sugar phosphate phosphatase</fullName>
        <ecNumber evidence="7">3.1.3.-</ecNumber>
    </recommendedName>
</protein>
<comment type="catalytic activity">
    <reaction evidence="6 7">
        <text>beta-D-fructose 6-phosphate = dihydroxyacetone + D-glyceraldehyde 3-phosphate</text>
        <dbReference type="Rhea" id="RHEA:28002"/>
        <dbReference type="ChEBI" id="CHEBI:16016"/>
        <dbReference type="ChEBI" id="CHEBI:57634"/>
        <dbReference type="ChEBI" id="CHEBI:59776"/>
    </reaction>
</comment>
<dbReference type="STRING" id="645134.A0A0L0HS04"/>
<dbReference type="EC" id="3.1.3.-" evidence="7"/>
<accession>A0A0L0HS04</accession>
<dbReference type="VEuPathDB" id="FungiDB:SPPG_01355"/>
<evidence type="ECO:0000313" key="10">
    <source>
        <dbReference type="Proteomes" id="UP000053201"/>
    </source>
</evidence>
<dbReference type="GO" id="GO:0016791">
    <property type="term" value="F:phosphatase activity"/>
    <property type="evidence" value="ECO:0007669"/>
    <property type="project" value="TreeGrafter"/>
</dbReference>
<dbReference type="PANTHER" id="PTHR12260">
    <property type="entry name" value="DAMAGE-CONTROL PHOSPHATASE ARMT1"/>
    <property type="match status" value="1"/>
</dbReference>
<evidence type="ECO:0000256" key="3">
    <source>
        <dbReference type="ARBA" id="ARBA00022723"/>
    </source>
</evidence>
<evidence type="ECO:0000256" key="6">
    <source>
        <dbReference type="ARBA" id="ARBA00048809"/>
    </source>
</evidence>
<comment type="catalytic activity">
    <reaction evidence="1 7">
        <text>beta-D-fructose 1-phosphate + H2O = D-fructose + phosphate</text>
        <dbReference type="Rhea" id="RHEA:35603"/>
        <dbReference type="ChEBI" id="CHEBI:15377"/>
        <dbReference type="ChEBI" id="CHEBI:37721"/>
        <dbReference type="ChEBI" id="CHEBI:43474"/>
        <dbReference type="ChEBI" id="CHEBI:138881"/>
    </reaction>
</comment>
<dbReference type="FunFam" id="1.20.930.60:FF:000002">
    <property type="entry name" value="Protein-glutamate O-methyltransferase C1393.13"/>
    <property type="match status" value="1"/>
</dbReference>
<proteinExistence type="inferred from homology"/>
<keyword evidence="4 7" id="KW-0378">Hydrolase</keyword>
<dbReference type="RefSeq" id="XP_016611941.1">
    <property type="nucleotide sequence ID" value="XM_016749675.1"/>
</dbReference>
<feature type="domain" description="Damage-control phosphatase ARMT1-like metal-binding" evidence="8">
    <location>
        <begin position="26"/>
        <end position="422"/>
    </location>
</feature>
<name>A0A0L0HS04_SPIPD</name>
<dbReference type="EMBL" id="KQ257451">
    <property type="protein sequence ID" value="KND03903.1"/>
    <property type="molecule type" value="Genomic_DNA"/>
</dbReference>
<dbReference type="OrthoDB" id="541375at2759"/>
<keyword evidence="5 7" id="KW-0464">Manganese</keyword>
<gene>
    <name evidence="9" type="ORF">SPPG_01355</name>
</gene>
<organism evidence="9 10">
    <name type="scientific">Spizellomyces punctatus (strain DAOM BR117)</name>
    <dbReference type="NCBI Taxonomy" id="645134"/>
    <lineage>
        <taxon>Eukaryota</taxon>
        <taxon>Fungi</taxon>
        <taxon>Fungi incertae sedis</taxon>
        <taxon>Chytridiomycota</taxon>
        <taxon>Chytridiomycota incertae sedis</taxon>
        <taxon>Chytridiomycetes</taxon>
        <taxon>Spizellomycetales</taxon>
        <taxon>Spizellomycetaceae</taxon>
        <taxon>Spizellomyces</taxon>
    </lineage>
</organism>
<reference evidence="9 10" key="1">
    <citation type="submission" date="2009-08" db="EMBL/GenBank/DDBJ databases">
        <title>The Genome Sequence of Spizellomyces punctatus strain DAOM BR117.</title>
        <authorList>
            <consortium name="The Broad Institute Genome Sequencing Platform"/>
            <person name="Russ C."/>
            <person name="Cuomo C."/>
            <person name="Shea T."/>
            <person name="Young S.K."/>
            <person name="Zeng Q."/>
            <person name="Koehrsen M."/>
            <person name="Haas B."/>
            <person name="Borodovsky M."/>
            <person name="Guigo R."/>
            <person name="Alvarado L."/>
            <person name="Berlin A."/>
            <person name="Bochicchio J."/>
            <person name="Borenstein D."/>
            <person name="Chapman S."/>
            <person name="Chen Z."/>
            <person name="Engels R."/>
            <person name="Freedman E."/>
            <person name="Gellesch M."/>
            <person name="Goldberg J."/>
            <person name="Griggs A."/>
            <person name="Gujja S."/>
            <person name="Heiman D."/>
            <person name="Hepburn T."/>
            <person name="Howarth C."/>
            <person name="Jen D."/>
            <person name="Larson L."/>
            <person name="Lewis B."/>
            <person name="Mehta T."/>
            <person name="Park D."/>
            <person name="Pearson M."/>
            <person name="Roberts A."/>
            <person name="Saif S."/>
            <person name="Shenoy N."/>
            <person name="Sisk P."/>
            <person name="Stolte C."/>
            <person name="Sykes S."/>
            <person name="Thomson T."/>
            <person name="Walk T."/>
            <person name="White J."/>
            <person name="Yandava C."/>
            <person name="Burger G."/>
            <person name="Gray M.W."/>
            <person name="Holland P.W.H."/>
            <person name="King N."/>
            <person name="Lang F.B.F."/>
            <person name="Roger A.J."/>
            <person name="Ruiz-Trillo I."/>
            <person name="Lander E."/>
            <person name="Nusbaum C."/>
        </authorList>
    </citation>
    <scope>NUCLEOTIDE SEQUENCE [LARGE SCALE GENOMIC DNA]</scope>
    <source>
        <strain evidence="9 10">DAOM BR117</strain>
    </source>
</reference>
<sequence>MERLAELPPNVLPLRGEVKGSFAYVTVKDRLPVILTKAIDTLTRTLHAETDDYPAEKTAEAKDCISQLSKLTYELQRDRPLDILRDSEEDAETWNFLLGAVAKDKKTWFSAPWLFVECYMYRKIREIFSRTKYWKDFDVFAAQQKEPALFGSLKSVEELGKHLHDVELSLTNELERKAILKEFLQFSLWGNQTDLSLLINVTHADIHAMQTTSAGSLAKVEEKVIVNDLEKVLQRLEGIKRGRVDIILDNAGFELFADLCLADWLVHSSTAAKIVFHAKAFPWFVSDTTHRDFKWTLDAVENHARATNNAILLHRLEKWRALLADGTWEVRVDPFWTLPYPFWQLPTAGKHIYEYMCRSDFLIFKGDLNYRKAVYDAEWPVTTPFKEALGPLANDKTPPLLLLRTCKSDVAVGLKPGQAEQLTAEDKGWMVNGKFGMIQYHSSS</sequence>
<evidence type="ECO:0000256" key="2">
    <source>
        <dbReference type="ARBA" id="ARBA00009519"/>
    </source>
</evidence>
<dbReference type="EMBL" id="KQ257451">
    <property type="protein sequence ID" value="KND03902.1"/>
    <property type="molecule type" value="Genomic_DNA"/>
</dbReference>
<dbReference type="PANTHER" id="PTHR12260:SF6">
    <property type="entry name" value="DAMAGE-CONTROL PHOSPHATASE ARMT1"/>
    <property type="match status" value="1"/>
</dbReference>
<dbReference type="GO" id="GO:0046872">
    <property type="term" value="F:metal ion binding"/>
    <property type="evidence" value="ECO:0007669"/>
    <property type="project" value="UniProtKB-UniRule"/>
</dbReference>
<evidence type="ECO:0000256" key="4">
    <source>
        <dbReference type="ARBA" id="ARBA00022801"/>
    </source>
</evidence>
<dbReference type="GO" id="GO:0006974">
    <property type="term" value="P:DNA damage response"/>
    <property type="evidence" value="ECO:0007669"/>
    <property type="project" value="TreeGrafter"/>
</dbReference>
<dbReference type="RefSeq" id="XP_016611942.1">
    <property type="nucleotide sequence ID" value="XM_016749676.1"/>
</dbReference>
<evidence type="ECO:0000256" key="1">
    <source>
        <dbReference type="ARBA" id="ARBA00001326"/>
    </source>
</evidence>
<evidence type="ECO:0000313" key="9">
    <source>
        <dbReference type="EMBL" id="KND03903.1"/>
    </source>
</evidence>
<comment type="similarity">
    <text evidence="2 7">Belongs to the damage-control phosphatase family. Sugar phosphate phosphatase III subfamily.</text>
</comment>
<dbReference type="Gene3D" id="1.20.930.60">
    <property type="match status" value="1"/>
</dbReference>
<dbReference type="eggNOG" id="KOG3870">
    <property type="taxonomic scope" value="Eukaryota"/>
</dbReference>
<dbReference type="InterPro" id="IPR039763">
    <property type="entry name" value="ARMT1"/>
</dbReference>
<dbReference type="GeneID" id="27685023"/>
<dbReference type="Proteomes" id="UP000053201">
    <property type="component" value="Unassembled WGS sequence"/>
</dbReference>
<dbReference type="OMA" id="SHFWTGP"/>
<evidence type="ECO:0000256" key="5">
    <source>
        <dbReference type="ARBA" id="ARBA00023211"/>
    </source>
</evidence>
<dbReference type="Pfam" id="PF01937">
    <property type="entry name" value="ARMT1-like_dom"/>
    <property type="match status" value="1"/>
</dbReference>
<dbReference type="SUPFAM" id="SSF111321">
    <property type="entry name" value="AF1104-like"/>
    <property type="match status" value="1"/>
</dbReference>
<dbReference type="InterPro" id="IPR036075">
    <property type="entry name" value="ARMT-1-like_metal-bd_sf"/>
</dbReference>
<keyword evidence="10" id="KW-1185">Reference proteome</keyword>
<dbReference type="FunCoup" id="A0A0L0HS04">
    <property type="interactions" value="132"/>
</dbReference>
<dbReference type="Gene3D" id="3.40.50.10880">
    <property type="entry name" value="Uncharacterised protein PF01937, DUF89, domain 3"/>
    <property type="match status" value="1"/>
</dbReference>
<evidence type="ECO:0000259" key="8">
    <source>
        <dbReference type="Pfam" id="PF01937"/>
    </source>
</evidence>
<dbReference type="GO" id="GO:0005634">
    <property type="term" value="C:nucleus"/>
    <property type="evidence" value="ECO:0007669"/>
    <property type="project" value="TreeGrafter"/>
</dbReference>